<evidence type="ECO:0000313" key="3">
    <source>
        <dbReference type="EMBL" id="UTG75047.1"/>
    </source>
</evidence>
<dbReference type="Proteomes" id="UP001057336">
    <property type="component" value="Chromosome"/>
</dbReference>
<protein>
    <submittedName>
        <fullName evidence="3">Uncharacterized protein</fullName>
    </submittedName>
</protein>
<name>A0A9X9N6K0_NEISU</name>
<dbReference type="InterPro" id="IPR046820">
    <property type="entry name" value="MmeI_TRD"/>
</dbReference>
<dbReference type="Pfam" id="PF20466">
    <property type="entry name" value="MmeI_TRD"/>
    <property type="match status" value="1"/>
</dbReference>
<reference evidence="3" key="1">
    <citation type="submission" date="2021-04" db="EMBL/GenBank/DDBJ databases">
        <title>Characterizing Neisseria spp. as novel respiratory pathobionts in bronchiectasis.</title>
        <authorList>
            <person name="Li L."/>
            <person name="Mac Aogain M."/>
            <person name="Xu T."/>
            <person name="Jaggi T.K."/>
            <person name="Chan L.Y."/>
            <person name="Keir H.R."/>
            <person name="Dicker A.J."/>
            <person name="Qu J."/>
            <person name="Liu Y."/>
            <person name="Chen H.S."/>
            <person name="Koh M.S."/>
            <person name="Ong T.H."/>
            <person name="Lim A.Y.H."/>
            <person name="Abisheganaden J."/>
            <person name="Low T.B."/>
            <person name="Oliver B.G."/>
            <person name="Tan N.S."/>
            <person name="Fang M."/>
            <person name="Chalmers J.D."/>
            <person name="Chotirmall S.H."/>
        </authorList>
    </citation>
    <scope>NUCLEOTIDE SEQUENCE</scope>
    <source>
        <strain evidence="3">CG0073</strain>
    </source>
</reference>
<sequence>MHNDWMRTVAGRLESRYRYSGTIVYNNFPWPEADEAEKARIAALAEDILLVRADYPDQTLAQLYDPDKMPPPLKEAHLRLDAAVDRLYRAKPFSDGMERVEFLFDLYEKAVNGQTTP</sequence>
<evidence type="ECO:0000313" key="4">
    <source>
        <dbReference type="Proteomes" id="UP001057336"/>
    </source>
</evidence>
<organism evidence="3 4">
    <name type="scientific">Neisseria subflava</name>
    <dbReference type="NCBI Taxonomy" id="28449"/>
    <lineage>
        <taxon>Bacteria</taxon>
        <taxon>Pseudomonadati</taxon>
        <taxon>Pseudomonadota</taxon>
        <taxon>Betaproteobacteria</taxon>
        <taxon>Neisseriales</taxon>
        <taxon>Neisseriaceae</taxon>
        <taxon>Neisseria</taxon>
    </lineage>
</organism>
<dbReference type="InterPro" id="IPR046818">
    <property type="entry name" value="MmeI_C"/>
</dbReference>
<feature type="domain" description="MmeI-like target recognition" evidence="1">
    <location>
        <begin position="1"/>
        <end position="32"/>
    </location>
</feature>
<dbReference type="AlphaFoldDB" id="A0A9X9N6K0"/>
<feature type="domain" description="MmeI-like C-terminal" evidence="2">
    <location>
        <begin position="35"/>
        <end position="110"/>
    </location>
</feature>
<dbReference type="EMBL" id="CP073118">
    <property type="protein sequence ID" value="UTG75047.1"/>
    <property type="molecule type" value="Genomic_DNA"/>
</dbReference>
<dbReference type="Pfam" id="PF20467">
    <property type="entry name" value="MmeI_C"/>
    <property type="match status" value="1"/>
</dbReference>
<accession>A0A9X9N6K0</accession>
<gene>
    <name evidence="3" type="ORF">KCG53_06665</name>
</gene>
<proteinExistence type="predicted"/>
<evidence type="ECO:0000259" key="2">
    <source>
        <dbReference type="Pfam" id="PF20467"/>
    </source>
</evidence>
<evidence type="ECO:0000259" key="1">
    <source>
        <dbReference type="Pfam" id="PF20466"/>
    </source>
</evidence>